<dbReference type="InterPro" id="IPR011600">
    <property type="entry name" value="Pept_C14_caspase"/>
</dbReference>
<dbReference type="GO" id="GO:0006508">
    <property type="term" value="P:proteolysis"/>
    <property type="evidence" value="ECO:0007669"/>
    <property type="project" value="InterPro"/>
</dbReference>
<dbReference type="Gene3D" id="3.40.50.1460">
    <property type="match status" value="1"/>
</dbReference>
<evidence type="ECO:0000259" key="1">
    <source>
        <dbReference type="Pfam" id="PF00656"/>
    </source>
</evidence>
<dbReference type="SUPFAM" id="SSF52129">
    <property type="entry name" value="Caspase-like"/>
    <property type="match status" value="1"/>
</dbReference>
<evidence type="ECO:0000313" key="2">
    <source>
        <dbReference type="EMBL" id="MBO3659323.1"/>
    </source>
</evidence>
<evidence type="ECO:0000313" key="3">
    <source>
        <dbReference type="Proteomes" id="UP000670925"/>
    </source>
</evidence>
<reference evidence="2" key="1">
    <citation type="submission" date="2021-03" db="EMBL/GenBank/DDBJ databases">
        <title>Acinetobacter spp. whole-genome sequenced from Terengganu.</title>
        <authorList>
            <person name="Mohd Rani F."/>
        </authorList>
    </citation>
    <scope>NUCLEOTIDE SEQUENCE</scope>
    <source>
        <strain evidence="2">AC1502</strain>
    </source>
</reference>
<dbReference type="RefSeq" id="WP_208464757.1">
    <property type="nucleotide sequence ID" value="NZ_JAGFOT010000017.1"/>
</dbReference>
<protein>
    <submittedName>
        <fullName evidence="2">Caspase family protein</fullName>
    </submittedName>
</protein>
<dbReference type="EMBL" id="JAGFOT010000017">
    <property type="protein sequence ID" value="MBO3659323.1"/>
    <property type="molecule type" value="Genomic_DNA"/>
</dbReference>
<proteinExistence type="predicted"/>
<name>A0AAW4JHG7_ACIHA</name>
<feature type="domain" description="Peptidase C14 caspase" evidence="1">
    <location>
        <begin position="22"/>
        <end position="216"/>
    </location>
</feature>
<comment type="caution">
    <text evidence="2">The sequence shown here is derived from an EMBL/GenBank/DDBJ whole genome shotgun (WGS) entry which is preliminary data.</text>
</comment>
<dbReference type="AlphaFoldDB" id="A0AAW4JHG7"/>
<organism evidence="2 3">
    <name type="scientific">Acinetobacter haemolyticus</name>
    <dbReference type="NCBI Taxonomy" id="29430"/>
    <lineage>
        <taxon>Bacteria</taxon>
        <taxon>Pseudomonadati</taxon>
        <taxon>Pseudomonadota</taxon>
        <taxon>Gammaproteobacteria</taxon>
        <taxon>Moraxellales</taxon>
        <taxon>Moraxellaceae</taxon>
        <taxon>Acinetobacter</taxon>
    </lineage>
</organism>
<dbReference type="Proteomes" id="UP000670925">
    <property type="component" value="Unassembled WGS sequence"/>
</dbReference>
<sequence>MDEIERTVGLIAVGVDKTGILHELKGAARGAKAIADWLERQNEFGVNTIIHLITDQNEKIVKYQDIVEKTQQLIDDGGLDLLILYFSGHGIVKNGSDEQILLSEAYKYPNEAISIISTFGNSRYSNIKHVLIISDACRNSVDPYSTLGGITGSPAFSKKNVVGVTPSKVDIFYATEPSKTAKELRGEGFFTKILLEALYQCPKEICEKQTNSDKLVIKPWHLENYLNDQVPKRAYLEMPSFEQVPDITTTSRDPLFLAYALQNKTFKNLKYLRKNISEDPFLKFDLNSYNQILHIESNSSSNDTDSKNSPNGNEVPSIRKNIAFKEILGELSKWSVRNIPNGLLMEAGIYDEVTEYIELEQSTNNLINEYLQINTGYHIVGEDIESIICNSNHKIIKNEIGIGENYIYIDGVTNLLNPSILVIFKSGTFIILPIFQNYIGTVHIKNGLTKSISLTLKKSKFHHLNFESFNNLSLRRACVAAFANNGKLGKLAKEDQFDLAHFIRRDKRIDPTLGIYASYAYTLLGNQDGVNSIYDYFRSYQRDRLQEKFHIPFDIGFLANKKVNQKKFITPFFPMMSLGWSLLDSYVYKEQLNPLILDLGKRRLNAEWSTFSVEHNLNFINAFYKGHI</sequence>
<dbReference type="Pfam" id="PF00656">
    <property type="entry name" value="Peptidase_C14"/>
    <property type="match status" value="1"/>
</dbReference>
<accession>A0AAW4JHG7</accession>
<dbReference type="InterPro" id="IPR029030">
    <property type="entry name" value="Caspase-like_dom_sf"/>
</dbReference>
<gene>
    <name evidence="2" type="ORF">J5N55_14695</name>
</gene>
<dbReference type="GO" id="GO:0004197">
    <property type="term" value="F:cysteine-type endopeptidase activity"/>
    <property type="evidence" value="ECO:0007669"/>
    <property type="project" value="InterPro"/>
</dbReference>